<dbReference type="SUPFAM" id="SSF54427">
    <property type="entry name" value="NTF2-like"/>
    <property type="match status" value="1"/>
</dbReference>
<dbReference type="InterPro" id="IPR023006">
    <property type="entry name" value="YchJ-like"/>
</dbReference>
<dbReference type="InterPro" id="IPR032710">
    <property type="entry name" value="NTF2-like_dom_sf"/>
</dbReference>
<dbReference type="EMBL" id="BMXV01000004">
    <property type="protein sequence ID" value="GGY72661.1"/>
    <property type="molecule type" value="Genomic_DNA"/>
</dbReference>
<dbReference type="PANTHER" id="PTHR33747:SF1">
    <property type="entry name" value="ADENYLATE CYCLASE-ASSOCIATED CAP C-TERMINAL DOMAIN-CONTAINING PROTEIN"/>
    <property type="match status" value="1"/>
</dbReference>
<gene>
    <name evidence="4" type="ORF">GCM10007071_19680</name>
</gene>
<comment type="similarity">
    <text evidence="1 2">Belongs to the UPF0225 family.</text>
</comment>
<dbReference type="SUPFAM" id="SSF103642">
    <property type="entry name" value="Sec-C motif"/>
    <property type="match status" value="1"/>
</dbReference>
<name>A0ABQ3B0N7_9GAMM</name>
<evidence type="ECO:0000259" key="3">
    <source>
        <dbReference type="Pfam" id="PF17775"/>
    </source>
</evidence>
<keyword evidence="5" id="KW-1185">Reference proteome</keyword>
<dbReference type="InterPro" id="IPR004027">
    <property type="entry name" value="SEC_C_motif"/>
</dbReference>
<evidence type="ECO:0000256" key="2">
    <source>
        <dbReference type="HAMAP-Rule" id="MF_00612"/>
    </source>
</evidence>
<dbReference type="Gene3D" id="3.10.450.50">
    <property type="match status" value="1"/>
</dbReference>
<dbReference type="InterPro" id="IPR048469">
    <property type="entry name" value="YchJ-like_M"/>
</dbReference>
<organism evidence="4 5">
    <name type="scientific">Marinobacter zhanjiangensis</name>
    <dbReference type="NCBI Taxonomy" id="578215"/>
    <lineage>
        <taxon>Bacteria</taxon>
        <taxon>Pseudomonadati</taxon>
        <taxon>Pseudomonadota</taxon>
        <taxon>Gammaproteobacteria</taxon>
        <taxon>Pseudomonadales</taxon>
        <taxon>Marinobacteraceae</taxon>
        <taxon>Marinobacter</taxon>
    </lineage>
</organism>
<dbReference type="RefSeq" id="WP_189575902.1">
    <property type="nucleotide sequence ID" value="NZ_BMXV01000004.1"/>
</dbReference>
<dbReference type="HAMAP" id="MF_00612">
    <property type="entry name" value="UPF0225"/>
    <property type="match status" value="1"/>
</dbReference>
<feature type="domain" description="YchJ-like middle NTF2-like" evidence="3">
    <location>
        <begin position="28"/>
        <end position="119"/>
    </location>
</feature>
<accession>A0ABQ3B0N7</accession>
<reference evidence="5" key="1">
    <citation type="journal article" date="2019" name="Int. J. Syst. Evol. Microbiol.">
        <title>The Global Catalogue of Microorganisms (GCM) 10K type strain sequencing project: providing services to taxonomists for standard genome sequencing and annotation.</title>
        <authorList>
            <consortium name="The Broad Institute Genomics Platform"/>
            <consortium name="The Broad Institute Genome Sequencing Center for Infectious Disease"/>
            <person name="Wu L."/>
            <person name="Ma J."/>
        </authorList>
    </citation>
    <scope>NUCLEOTIDE SEQUENCE [LARGE SCALE GENOMIC DNA]</scope>
    <source>
        <strain evidence="5">KCTC 22280</strain>
    </source>
</reference>
<sequence length="148" mass="16677">MSSCPCGSSQSYPQCCQPYHRQEAVARTPEALMRSRYSAFVLGLTDYLLATWHPDTRPATLVLADSPEWVGLQVLLSGSEGDRGHVHFRALYRMPDGFGYLEEESDFVQDEGRWYYLRGKTTEGRLSPGRNDRCPCGSGKKFKACCRV</sequence>
<dbReference type="Pfam" id="PF17775">
    <property type="entry name" value="YchJ_M-like"/>
    <property type="match status" value="1"/>
</dbReference>
<protein>
    <recommendedName>
        <fullName evidence="2">UPF0225 protein GCM10007071_19680</fullName>
    </recommendedName>
</protein>
<evidence type="ECO:0000313" key="4">
    <source>
        <dbReference type="EMBL" id="GGY72661.1"/>
    </source>
</evidence>
<dbReference type="NCBIfam" id="NF002449">
    <property type="entry name" value="PRK01617.1"/>
    <property type="match status" value="1"/>
</dbReference>
<evidence type="ECO:0000313" key="5">
    <source>
        <dbReference type="Proteomes" id="UP000601597"/>
    </source>
</evidence>
<proteinExistence type="inferred from homology"/>
<evidence type="ECO:0000256" key="1">
    <source>
        <dbReference type="ARBA" id="ARBA00010839"/>
    </source>
</evidence>
<comment type="caution">
    <text evidence="4">The sequence shown here is derived from an EMBL/GenBank/DDBJ whole genome shotgun (WGS) entry which is preliminary data.</text>
</comment>
<dbReference type="PANTHER" id="PTHR33747">
    <property type="entry name" value="UPF0225 PROTEIN SCO1677"/>
    <property type="match status" value="1"/>
</dbReference>
<dbReference type="Pfam" id="PF02810">
    <property type="entry name" value="SEC-C"/>
    <property type="match status" value="1"/>
</dbReference>
<dbReference type="Proteomes" id="UP000601597">
    <property type="component" value="Unassembled WGS sequence"/>
</dbReference>